<reference evidence="8 10" key="1">
    <citation type="submission" date="2015-06" db="EMBL/GenBank/DDBJ databases">
        <title>The Genome Sequence of None.</title>
        <authorList>
            <consortium name="The Broad Institute Genomics Platform"/>
            <consortium name="The Broad Institute Genome Sequencing Center for Infectious Disease"/>
            <person name="Earl A.M."/>
            <person name="Onderdonk A.B."/>
            <person name="Kirby J."/>
            <person name="Ferraro M.J."/>
            <person name="Huang S."/>
            <person name="Spencer M."/>
            <person name="Fodor A."/>
            <person name="Hooper D."/>
            <person name="Dekker J."/>
            <person name="O'Brien T."/>
            <person name="Quan V."/>
            <person name="Gombosev A."/>
            <person name="Delaney M."/>
            <person name="DuBois A."/>
            <person name="Ernst C."/>
            <person name="Kim D.S."/>
            <person name="Rossman W."/>
            <person name="Gohs F."/>
            <person name="Petruso H."/>
            <person name="Nozar T."/>
            <person name="Mougeot F."/>
            <person name="Manson-McGuire A."/>
            <person name="Young S."/>
            <person name="Abouelleil A."/>
            <person name="Cao P."/>
            <person name="Chapman S.B."/>
            <person name="Griggs A."/>
            <person name="Priest M."/>
            <person name="Shea T."/>
            <person name="Wortman I."/>
            <person name="Wortman J.R."/>
            <person name="Nusbaum C."/>
            <person name="Birren B."/>
        </authorList>
    </citation>
    <scope>NUCLEOTIDE SEQUENCE [LARGE SCALE GENOMIC DNA]</scope>
    <source>
        <strain evidence="8 10">MGH87</strain>
    </source>
</reference>
<comment type="subcellular location">
    <subcellularLocation>
        <location evidence="1">Periplasm</location>
    </subcellularLocation>
</comment>
<evidence type="ECO:0000313" key="9">
    <source>
        <dbReference type="EMBL" id="STW71626.1"/>
    </source>
</evidence>
<dbReference type="InterPro" id="IPR001829">
    <property type="entry name" value="Pili_assmbl_chaperone_bac"/>
</dbReference>
<accession>A0A0J2HAE5</accession>
<dbReference type="Gene3D" id="2.60.40.10">
    <property type="entry name" value="Immunoglobulins"/>
    <property type="match status" value="2"/>
</dbReference>
<name>A0A0J2HAE5_9ENTR</name>
<dbReference type="Proteomes" id="UP000254863">
    <property type="component" value="Unassembled WGS sequence"/>
</dbReference>
<dbReference type="Pfam" id="PF00345">
    <property type="entry name" value="PapD_N"/>
    <property type="match status" value="1"/>
</dbReference>
<keyword evidence="3 6" id="KW-0732">Signal</keyword>
<evidence type="ECO:0000313" key="11">
    <source>
        <dbReference type="Proteomes" id="UP000254863"/>
    </source>
</evidence>
<dbReference type="EMBL" id="UGMS01000002">
    <property type="protein sequence ID" value="STW71626.1"/>
    <property type="molecule type" value="Genomic_DNA"/>
</dbReference>
<evidence type="ECO:0000256" key="2">
    <source>
        <dbReference type="ARBA" id="ARBA00007399"/>
    </source>
</evidence>
<comment type="similarity">
    <text evidence="2">Belongs to the periplasmic pilus chaperone family.</text>
</comment>
<protein>
    <submittedName>
        <fullName evidence="9">Beta-fimbriae chaperone protein</fullName>
    </submittedName>
</protein>
<evidence type="ECO:0000256" key="4">
    <source>
        <dbReference type="ARBA" id="ARBA00022764"/>
    </source>
</evidence>
<dbReference type="PANTHER" id="PTHR30251">
    <property type="entry name" value="PILUS ASSEMBLY CHAPERONE"/>
    <property type="match status" value="1"/>
</dbReference>
<feature type="chain" id="PRO_5043120483" evidence="6">
    <location>
        <begin position="34"/>
        <end position="243"/>
    </location>
</feature>
<dbReference type="InterPro" id="IPR013783">
    <property type="entry name" value="Ig-like_fold"/>
</dbReference>
<evidence type="ECO:0000256" key="1">
    <source>
        <dbReference type="ARBA" id="ARBA00004418"/>
    </source>
</evidence>
<dbReference type="NCBIfam" id="NF007392">
    <property type="entry name" value="PRK09918.1"/>
    <property type="match status" value="1"/>
</dbReference>
<dbReference type="AlphaFoldDB" id="A0A0J2HAE5"/>
<dbReference type="GO" id="GO:0071555">
    <property type="term" value="P:cell wall organization"/>
    <property type="evidence" value="ECO:0007669"/>
    <property type="project" value="InterPro"/>
</dbReference>
<feature type="signal peptide" evidence="6">
    <location>
        <begin position="1"/>
        <end position="33"/>
    </location>
</feature>
<reference evidence="9 11" key="2">
    <citation type="submission" date="2018-06" db="EMBL/GenBank/DDBJ databases">
        <authorList>
            <consortium name="Pathogen Informatics"/>
            <person name="Doyle S."/>
        </authorList>
    </citation>
    <scope>NUCLEOTIDE SEQUENCE [LARGE SCALE GENOMIC DNA]</scope>
    <source>
        <strain evidence="9 11">NCTC11685</strain>
    </source>
</reference>
<keyword evidence="5" id="KW-0143">Chaperone</keyword>
<dbReference type="PRINTS" id="PR00969">
    <property type="entry name" value="CHAPERONPILI"/>
</dbReference>
<evidence type="ECO:0000256" key="6">
    <source>
        <dbReference type="SAM" id="SignalP"/>
    </source>
</evidence>
<dbReference type="EMBL" id="LEUS01000021">
    <property type="protein sequence ID" value="KLY31107.1"/>
    <property type="molecule type" value="Genomic_DNA"/>
</dbReference>
<keyword evidence="4" id="KW-0574">Periplasm</keyword>
<dbReference type="GO" id="GO:0030288">
    <property type="term" value="C:outer membrane-bounded periplasmic space"/>
    <property type="evidence" value="ECO:0007669"/>
    <property type="project" value="InterPro"/>
</dbReference>
<dbReference type="SUPFAM" id="SSF49354">
    <property type="entry name" value="PapD-like"/>
    <property type="match status" value="1"/>
</dbReference>
<evidence type="ECO:0000313" key="8">
    <source>
        <dbReference type="EMBL" id="KLY31107.1"/>
    </source>
</evidence>
<dbReference type="InterPro" id="IPR016147">
    <property type="entry name" value="Pili_assmbl_chaperone_N"/>
</dbReference>
<dbReference type="InterPro" id="IPR008962">
    <property type="entry name" value="PapD-like_sf"/>
</dbReference>
<evidence type="ECO:0000256" key="3">
    <source>
        <dbReference type="ARBA" id="ARBA00022729"/>
    </source>
</evidence>
<keyword evidence="10" id="KW-1185">Reference proteome</keyword>
<evidence type="ECO:0000259" key="7">
    <source>
        <dbReference type="Pfam" id="PF00345"/>
    </source>
</evidence>
<dbReference type="PANTHER" id="PTHR30251:SF3">
    <property type="entry name" value="FIMBRIAL CHAPARONE PROTEIN"/>
    <property type="match status" value="1"/>
</dbReference>
<proteinExistence type="inferred from homology"/>
<feature type="domain" description="Pili assembly chaperone N-terminal" evidence="7">
    <location>
        <begin position="35"/>
        <end position="150"/>
    </location>
</feature>
<comment type="caution">
    <text evidence="9">The sequence shown here is derived from an EMBL/GenBank/DDBJ whole genome shotgun (WGS) entry which is preliminary data.</text>
</comment>
<evidence type="ECO:0000256" key="5">
    <source>
        <dbReference type="ARBA" id="ARBA00023186"/>
    </source>
</evidence>
<dbReference type="InterPro" id="IPR036316">
    <property type="entry name" value="Pili_assmbl_chap_C_dom_sf"/>
</dbReference>
<dbReference type="SUPFAM" id="SSF49584">
    <property type="entry name" value="Periplasmic chaperone C-domain"/>
    <property type="match status" value="1"/>
</dbReference>
<gene>
    <name evidence="9" type="ORF">NCTC11685_04973</name>
    <name evidence="8" type="ORF">SK91_03398</name>
</gene>
<dbReference type="InterPro" id="IPR050643">
    <property type="entry name" value="Periplasmic_pilus_chap"/>
</dbReference>
<dbReference type="Proteomes" id="UP000036305">
    <property type="component" value="Unassembled WGS sequence"/>
</dbReference>
<organism evidence="9 11">
    <name type="scientific">Klebsiella michiganensis</name>
    <dbReference type="NCBI Taxonomy" id="1134687"/>
    <lineage>
        <taxon>Bacteria</taxon>
        <taxon>Pseudomonadati</taxon>
        <taxon>Pseudomonadota</taxon>
        <taxon>Gammaproteobacteria</taxon>
        <taxon>Enterobacterales</taxon>
        <taxon>Enterobacteriaceae</taxon>
        <taxon>Klebsiella/Raoultella group</taxon>
        <taxon>Klebsiella</taxon>
    </lineage>
</organism>
<evidence type="ECO:0000313" key="10">
    <source>
        <dbReference type="Proteomes" id="UP000036305"/>
    </source>
</evidence>
<sequence length="243" mass="27335">MLKKDFIMSLFNSSAIRLCIVSAFCLTAHSVFAEGMVPETSLLVIDEATHSGTMNVKNTDAHPALLYTAIIDLPDESEDIKIMPTQPVIRVEPGQTQQIRFILQNNTPLEVEHFKRVTFEGIPPKNNDKRIKIGFNIRQDLPVLIRPANLAVVTDAWKYLQWSAKGNEGKVVNPSKYVVRLARDMIFLPSEATGYINKSYILPGETLKITISKNIVSDNKVKFFPASRYGVEVPSFITELNER</sequence>